<dbReference type="EMBL" id="CP002271">
    <property type="protein sequence ID" value="ADO68204.1"/>
    <property type="molecule type" value="Genomic_DNA"/>
</dbReference>
<evidence type="ECO:0000313" key="1">
    <source>
        <dbReference type="EMBL" id="ADO68204.1"/>
    </source>
</evidence>
<dbReference type="Proteomes" id="UP000001351">
    <property type="component" value="Chromosome"/>
</dbReference>
<dbReference type="STRING" id="378806.STAUR_0395"/>
<keyword evidence="2" id="KW-1185">Reference proteome</keyword>
<sequence>MTKQLDDFDFEATCRAIEGVAEQASSDSQAALKIAAYALHFLSSTEQLPVFQEYLRDVTEPANRAGRAAQDFVGMAEATGWLTESRPTSGTQVKISGKLYEVWKDAMGKLHLIPYPSAEDLQESIESSDS</sequence>
<name>E3FQ94_STIAD</name>
<dbReference type="HOGENOM" id="CLU_1936854_0_0_7"/>
<accession>E3FQ94</accession>
<reference evidence="1 2" key="1">
    <citation type="journal article" date="2011" name="Mol. Biol. Evol.">
        <title>Comparative genomic analysis of fruiting body formation in Myxococcales.</title>
        <authorList>
            <person name="Huntley S."/>
            <person name="Hamann N."/>
            <person name="Wegener-Feldbrugge S."/>
            <person name="Treuner-Lange A."/>
            <person name="Kube M."/>
            <person name="Reinhardt R."/>
            <person name="Klages S."/>
            <person name="Muller R."/>
            <person name="Ronning C.M."/>
            <person name="Nierman W.C."/>
            <person name="Sogaard-Andersen L."/>
        </authorList>
    </citation>
    <scope>NUCLEOTIDE SEQUENCE [LARGE SCALE GENOMIC DNA]</scope>
    <source>
        <strain evidence="1 2">DW4/3-1</strain>
    </source>
</reference>
<dbReference type="AlphaFoldDB" id="E3FQ94"/>
<gene>
    <name evidence="1" type="ordered locus">STAUR_0395</name>
</gene>
<evidence type="ECO:0000313" key="2">
    <source>
        <dbReference type="Proteomes" id="UP000001351"/>
    </source>
</evidence>
<dbReference type="KEGG" id="sur:STAUR_0395"/>
<organism evidence="1 2">
    <name type="scientific">Stigmatella aurantiaca (strain DW4/3-1)</name>
    <dbReference type="NCBI Taxonomy" id="378806"/>
    <lineage>
        <taxon>Bacteria</taxon>
        <taxon>Pseudomonadati</taxon>
        <taxon>Myxococcota</taxon>
        <taxon>Myxococcia</taxon>
        <taxon>Myxococcales</taxon>
        <taxon>Cystobacterineae</taxon>
        <taxon>Archangiaceae</taxon>
        <taxon>Stigmatella</taxon>
    </lineage>
</organism>
<proteinExistence type="predicted"/>
<protein>
    <submittedName>
        <fullName evidence="1">Uncharacterized protein</fullName>
    </submittedName>
</protein>
<dbReference type="RefSeq" id="WP_013374133.1">
    <property type="nucleotide sequence ID" value="NC_014623.1"/>
</dbReference>